<dbReference type="STRING" id="377629.TERTU_2374"/>
<dbReference type="HOGENOM" id="CLU_018095_1_0_6"/>
<dbReference type="RefSeq" id="WP_015818332.1">
    <property type="nucleotide sequence ID" value="NC_012997.1"/>
</dbReference>
<dbReference type="InterPro" id="IPR036412">
    <property type="entry name" value="HAD-like_sf"/>
</dbReference>
<dbReference type="eggNOG" id="COG3882">
    <property type="taxonomic scope" value="Bacteria"/>
</dbReference>
<gene>
    <name evidence="1" type="ordered locus">TERTU_2374</name>
</gene>
<dbReference type="AlphaFoldDB" id="C5BKB4"/>
<evidence type="ECO:0000313" key="1">
    <source>
        <dbReference type="EMBL" id="ACR12220.1"/>
    </source>
</evidence>
<dbReference type="InterPro" id="IPR036514">
    <property type="entry name" value="SGNH_hydro_sf"/>
</dbReference>
<evidence type="ECO:0000313" key="2">
    <source>
        <dbReference type="Proteomes" id="UP000009080"/>
    </source>
</evidence>
<name>C5BKB4_TERTT</name>
<dbReference type="Gene3D" id="3.40.50.1000">
    <property type="entry name" value="HAD superfamily/HAD-like"/>
    <property type="match status" value="1"/>
</dbReference>
<dbReference type="Proteomes" id="UP000009080">
    <property type="component" value="Chromosome"/>
</dbReference>
<protein>
    <submittedName>
        <fullName evidence="1">FkbH domain protein</fullName>
    </submittedName>
</protein>
<dbReference type="KEGG" id="ttu:TERTU_2374"/>
<sequence length="638" mass="72187">MENLQRLREIRSLKKNLTDPANAEAIVKHLREIDEVASMAKAGFSLQSVSLDQWNANGRNFVKPVRIGIVSNFMCGEIENYLRFNLTRECICPEFYLGDFDQYIFELMNENSELQQFNPALTVCLLDEHVVTDRLSDEWFIDEMEAKLTEVSTSLCELFSRYASRSSSVLVLNTIPLAALTYQGIIDYRSKARLSRAWREFNNQLLDLAAAHKNIVVLDTELFQQNSSVKLRDVRMASYAKMYMDETLLAEIAAEIRKVVQSIVGKTKKCLVLDCDNTLWGGVIGDDGLEGIVLGDSPEGEAFVAFHRTIKRLAKQGVILAINSKNDKVNTDKVFDSHPDSVLRQDDFVTQSVNWDPKHENLKTIAAQINIGTDHLVFVDDSEFECNLVKGMLPEVHVINLAGEASEFVEALLAGGWFNTLELTSEDFQRASQYKSQVAREDFRAAYDSYEDYLRELEISVELFVPDEIALPRIAQLTQRTNQFNLTTWRLSESEVQVMMADHNWLVLGIRAADRFGDNGIVGAMFIQRSQQADGSLAFIVKNVLLSCRVFSRGIETSALREVLLLAREEGASKVYGEYIPSAKNGKFEHFFETHGFEAVDKNTNDTTTYVHPLRDLPEAVSWIAIKSHTTETENVYA</sequence>
<dbReference type="NCBIfam" id="TIGR01681">
    <property type="entry name" value="HAD-SF-IIIC"/>
    <property type="match status" value="1"/>
</dbReference>
<dbReference type="InterPro" id="IPR010037">
    <property type="entry name" value="FkbH_domain"/>
</dbReference>
<reference evidence="1 2" key="1">
    <citation type="journal article" date="2009" name="PLoS ONE">
        <title>The complete genome of Teredinibacter turnerae T7901: an intracellular endosymbiont of marine wood-boring bivalves (shipworms).</title>
        <authorList>
            <person name="Yang J.C."/>
            <person name="Madupu R."/>
            <person name="Durkin A.S."/>
            <person name="Ekborg N.A."/>
            <person name="Pedamallu C.S."/>
            <person name="Hostetler J.B."/>
            <person name="Radune D."/>
            <person name="Toms B.S."/>
            <person name="Henrissat B."/>
            <person name="Coutinho P.M."/>
            <person name="Schwarz S."/>
            <person name="Field L."/>
            <person name="Trindade-Silva A.E."/>
            <person name="Soares C.A.G."/>
            <person name="Elshahawi S."/>
            <person name="Hanora A."/>
            <person name="Schmidt E.W."/>
            <person name="Haygood M.G."/>
            <person name="Posfai J."/>
            <person name="Benner J."/>
            <person name="Madinger C."/>
            <person name="Nove J."/>
            <person name="Anton B."/>
            <person name="Chaudhary K."/>
            <person name="Foster J."/>
            <person name="Holman A."/>
            <person name="Kumar S."/>
            <person name="Lessard P.A."/>
            <person name="Luyten Y.A."/>
            <person name="Slatko B."/>
            <person name="Wood N."/>
            <person name="Wu B."/>
            <person name="Teplitski M."/>
            <person name="Mougous J.D."/>
            <person name="Ward N."/>
            <person name="Eisen J.A."/>
            <person name="Badger J.H."/>
            <person name="Distel D.L."/>
        </authorList>
    </citation>
    <scope>NUCLEOTIDE SEQUENCE [LARGE SCALE GENOMIC DNA]</scope>
    <source>
        <strain evidence="2">ATCC 39867 / T7901</strain>
    </source>
</reference>
<dbReference type="InterPro" id="IPR010033">
    <property type="entry name" value="HAD_SF_ppase_IIIC"/>
</dbReference>
<dbReference type="InterPro" id="IPR016181">
    <property type="entry name" value="Acyl_CoA_acyltransferase"/>
</dbReference>
<dbReference type="Gene3D" id="3.40.50.1110">
    <property type="entry name" value="SGNH hydrolase"/>
    <property type="match status" value="1"/>
</dbReference>
<dbReference type="OrthoDB" id="323926at2"/>
<dbReference type="GO" id="GO:0016788">
    <property type="term" value="F:hydrolase activity, acting on ester bonds"/>
    <property type="evidence" value="ECO:0007669"/>
    <property type="project" value="UniProtKB-ARBA"/>
</dbReference>
<organism evidence="1 2">
    <name type="scientific">Teredinibacter turnerae (strain ATCC 39867 / T7901)</name>
    <dbReference type="NCBI Taxonomy" id="377629"/>
    <lineage>
        <taxon>Bacteria</taxon>
        <taxon>Pseudomonadati</taxon>
        <taxon>Pseudomonadota</taxon>
        <taxon>Gammaproteobacteria</taxon>
        <taxon>Cellvibrionales</taxon>
        <taxon>Cellvibrionaceae</taxon>
        <taxon>Teredinibacter</taxon>
    </lineage>
</organism>
<dbReference type="NCBIfam" id="TIGR01686">
    <property type="entry name" value="FkbH"/>
    <property type="match status" value="1"/>
</dbReference>
<dbReference type="SUPFAM" id="SSF55729">
    <property type="entry name" value="Acyl-CoA N-acyltransferases (Nat)"/>
    <property type="match status" value="1"/>
</dbReference>
<dbReference type="SUPFAM" id="SSF56784">
    <property type="entry name" value="HAD-like"/>
    <property type="match status" value="1"/>
</dbReference>
<dbReference type="InterPro" id="IPR023214">
    <property type="entry name" value="HAD_sf"/>
</dbReference>
<keyword evidence="2" id="KW-1185">Reference proteome</keyword>
<dbReference type="EMBL" id="CP001614">
    <property type="protein sequence ID" value="ACR12220.1"/>
    <property type="molecule type" value="Genomic_DNA"/>
</dbReference>
<accession>C5BKB4</accession>
<proteinExistence type="predicted"/>